<dbReference type="PANTHER" id="PTHR28153">
    <property type="entry name" value="PROTEIN, PUTATIVE-RELATED"/>
    <property type="match status" value="1"/>
</dbReference>
<proteinExistence type="predicted"/>
<dbReference type="Proteomes" id="UP000095038">
    <property type="component" value="Unassembled WGS sequence"/>
</dbReference>
<reference evidence="2" key="1">
    <citation type="submission" date="2016-05" db="EMBL/GenBank/DDBJ databases">
        <title>Comparative genomics of biotechnologically important yeasts.</title>
        <authorList>
            <consortium name="DOE Joint Genome Institute"/>
            <person name="Riley R."/>
            <person name="Haridas S."/>
            <person name="Wolfe K.H."/>
            <person name="Lopes M.R."/>
            <person name="Hittinger C.T."/>
            <person name="Goker M."/>
            <person name="Salamov A."/>
            <person name="Wisecaver J."/>
            <person name="Long T.M."/>
            <person name="Aerts A.L."/>
            <person name="Barry K."/>
            <person name="Choi C."/>
            <person name="Clum A."/>
            <person name="Coughlan A.Y."/>
            <person name="Deshpande S."/>
            <person name="Douglass A.P."/>
            <person name="Hanson S.J."/>
            <person name="Klenk H.-P."/>
            <person name="Labutti K."/>
            <person name="Lapidus A."/>
            <person name="Lindquist E."/>
            <person name="Lipzen A."/>
            <person name="Meier-Kolthoff J.P."/>
            <person name="Ohm R.A."/>
            <person name="Otillar R.P."/>
            <person name="Pangilinan J."/>
            <person name="Peng Y."/>
            <person name="Rokas A."/>
            <person name="Rosa C.A."/>
            <person name="Scheuner C."/>
            <person name="Sibirny A.A."/>
            <person name="Slot J.C."/>
            <person name="Stielow J.B."/>
            <person name="Sun H."/>
            <person name="Kurtzman C.P."/>
            <person name="Blackwell M."/>
            <person name="Grigoriev I.V."/>
            <person name="Jeffries T.W."/>
        </authorList>
    </citation>
    <scope>NUCLEOTIDE SEQUENCE [LARGE SCALE GENOMIC DNA]</scope>
    <source>
        <strain evidence="2">DSM 1968</strain>
    </source>
</reference>
<dbReference type="GeneID" id="30966230"/>
<dbReference type="InterPro" id="IPR018626">
    <property type="entry name" value="LCHN/Anr2"/>
</dbReference>
<dbReference type="RefSeq" id="XP_020049022.1">
    <property type="nucleotide sequence ID" value="XM_020192594.1"/>
</dbReference>
<evidence type="ECO:0000313" key="1">
    <source>
        <dbReference type="EMBL" id="ODV62715.1"/>
    </source>
</evidence>
<dbReference type="InterPro" id="IPR053056">
    <property type="entry name" value="Lipid_Metab_Assoc_Protein"/>
</dbReference>
<evidence type="ECO:0000313" key="2">
    <source>
        <dbReference type="Proteomes" id="UP000095038"/>
    </source>
</evidence>
<dbReference type="OrthoDB" id="2152680at2759"/>
<dbReference type="InParanoid" id="A0A1D2VMD8"/>
<dbReference type="EMBL" id="KV454476">
    <property type="protein sequence ID" value="ODV62715.1"/>
    <property type="molecule type" value="Genomic_DNA"/>
</dbReference>
<protein>
    <submittedName>
        <fullName evidence="1">Uncharacterized protein</fullName>
    </submittedName>
</protein>
<sequence length="615" mass="71219">MASSSLSSVRAVFLVEFDVKIGYELKWSYQFNHHNPIDLSNIEFKSLPSGLHDYSNCFFKFKHYDSKSAKFYDSITNFQQNGFKINNTNRANRLRDEIKMFSLGLLLDEKTISSDNHDHGWNYSELLNTHLSAYINNSQFDDYAVFKINLINDLKNNNSIITTNIIDVDSNINSNKHNKSTHKNNATNINLNSLSSLSGLTHNEVEYLLQMFGPSLLKILRYSILGKNILIKNNISNLLSLNSDLSLNSNLSINSNSIPQVENNSKLITLISILLSKIYPIFDQDANSNRFIKKHKTTSLYNISLHDLSWLKKFSLKKNFIASSSDDIIFENYKKYNIDIVIEFKVVFQKNYYIYPIINYYNNHKVSNANILRKIKASNVDLDDFIYLNNNYPLKSWNLSTNHLSILQHLERLFKQLIPFKNIDIYSNHNNNISTTTTTTTINNNNNNNNNNSPENTHLNYDGLNTTSQTNLLNYSFLSTSDSFANKSNFTLSSLSFTDRNLDTIYSNENDTVNEDESDNIKNNSSERSIDENLIPLLLQKYELIFNYLNILSSSKLFTKSKDPRKISYKDIRRLKLDIYDSDDCYFLLKFIKANFKEKKVEISSCFDLFSCWVL</sequence>
<name>A0A1D2VMD8_9ASCO</name>
<organism evidence="1 2">
    <name type="scientific">Ascoidea rubescens DSM 1968</name>
    <dbReference type="NCBI Taxonomy" id="1344418"/>
    <lineage>
        <taxon>Eukaryota</taxon>
        <taxon>Fungi</taxon>
        <taxon>Dikarya</taxon>
        <taxon>Ascomycota</taxon>
        <taxon>Saccharomycotina</taxon>
        <taxon>Saccharomycetes</taxon>
        <taxon>Ascoideaceae</taxon>
        <taxon>Ascoidea</taxon>
    </lineage>
</organism>
<keyword evidence="2" id="KW-1185">Reference proteome</keyword>
<dbReference type="GO" id="GO:0005811">
    <property type="term" value="C:lipid droplet"/>
    <property type="evidence" value="ECO:0007669"/>
    <property type="project" value="TreeGrafter"/>
</dbReference>
<dbReference type="FunCoup" id="A0A1D2VMD8">
    <property type="interactions" value="36"/>
</dbReference>
<dbReference type="AlphaFoldDB" id="A0A1D2VMD8"/>
<dbReference type="PANTHER" id="PTHR28153:SF1">
    <property type="entry name" value="DUF4484 DOMAIN-CONTAINING PROTEIN"/>
    <property type="match status" value="1"/>
</dbReference>
<dbReference type="Pfam" id="PF09804">
    <property type="entry name" value="DENND11"/>
    <property type="match status" value="1"/>
</dbReference>
<accession>A0A1D2VMD8</accession>
<gene>
    <name evidence="1" type="ORF">ASCRUDRAFT_74199</name>
</gene>